<feature type="transmembrane region" description="Helical" evidence="6">
    <location>
        <begin position="69"/>
        <end position="93"/>
    </location>
</feature>
<evidence type="ECO:0000256" key="1">
    <source>
        <dbReference type="ARBA" id="ARBA00004141"/>
    </source>
</evidence>
<comment type="subcellular location">
    <subcellularLocation>
        <location evidence="1">Membrane</location>
        <topology evidence="1">Multi-pass membrane protein</topology>
    </subcellularLocation>
</comment>
<dbReference type="InterPro" id="IPR023494">
    <property type="entry name" value="Cyt_c_bgen_Ccs1/CcsB/ResB"/>
</dbReference>
<dbReference type="GO" id="GO:0016020">
    <property type="term" value="C:membrane"/>
    <property type="evidence" value="ECO:0007669"/>
    <property type="project" value="UniProtKB-SubCell"/>
</dbReference>
<proteinExistence type="predicted"/>
<dbReference type="PANTHER" id="PTHR31566:SF0">
    <property type="entry name" value="CYTOCHROME C BIOGENESIS PROTEIN CCS1, CHLOROPLASTIC"/>
    <property type="match status" value="1"/>
</dbReference>
<keyword evidence="3" id="KW-0201">Cytochrome c-type biogenesis</keyword>
<evidence type="ECO:0000256" key="6">
    <source>
        <dbReference type="SAM" id="Phobius"/>
    </source>
</evidence>
<reference evidence="8 9" key="1">
    <citation type="journal article" date="2017" name="Front. Microbiol.">
        <title>Genome Sequence of Desulfurella amilsii Strain TR1 and Comparative Genomics of Desulfurellaceae Family.</title>
        <authorList>
            <person name="Florentino A.P."/>
            <person name="Stams A.J."/>
            <person name="Sanchez-Andrea I."/>
        </authorList>
    </citation>
    <scope>NUCLEOTIDE SEQUENCE [LARGE SCALE GENOMIC DNA]</scope>
    <source>
        <strain evidence="8 9">TR1</strain>
    </source>
</reference>
<dbReference type="AlphaFoldDB" id="A0A1X4XU97"/>
<evidence type="ECO:0000256" key="4">
    <source>
        <dbReference type="ARBA" id="ARBA00022989"/>
    </source>
</evidence>
<evidence type="ECO:0000256" key="2">
    <source>
        <dbReference type="ARBA" id="ARBA00022692"/>
    </source>
</evidence>
<dbReference type="STRING" id="1562698.DESAMIL20_2042"/>
<dbReference type="EMBL" id="MDSU01000020">
    <property type="protein sequence ID" value="OSS41104.1"/>
    <property type="molecule type" value="Genomic_DNA"/>
</dbReference>
<feature type="domain" description="ResB-like" evidence="7">
    <location>
        <begin position="35"/>
        <end position="207"/>
    </location>
</feature>
<comment type="caution">
    <text evidence="8">The sequence shown here is derived from an EMBL/GenBank/DDBJ whole genome shotgun (WGS) entry which is preliminary data.</text>
</comment>
<dbReference type="PANTHER" id="PTHR31566">
    <property type="entry name" value="CYTOCHROME C BIOGENESIS PROTEIN CCS1, CHLOROPLASTIC"/>
    <property type="match status" value="1"/>
</dbReference>
<organism evidence="8 9">
    <name type="scientific">Desulfurella amilsii</name>
    <dbReference type="NCBI Taxonomy" id="1562698"/>
    <lineage>
        <taxon>Bacteria</taxon>
        <taxon>Pseudomonadati</taxon>
        <taxon>Campylobacterota</taxon>
        <taxon>Desulfurellia</taxon>
        <taxon>Desulfurellales</taxon>
        <taxon>Desulfurellaceae</taxon>
        <taxon>Desulfurella</taxon>
    </lineage>
</organism>
<keyword evidence="2 6" id="KW-0812">Transmembrane</keyword>
<evidence type="ECO:0000256" key="3">
    <source>
        <dbReference type="ARBA" id="ARBA00022748"/>
    </source>
</evidence>
<dbReference type="InterPro" id="IPR007816">
    <property type="entry name" value="ResB-like_domain"/>
</dbReference>
<protein>
    <submittedName>
        <fullName evidence="8">Cytochrome c-type biogenesis protein Ccs1/ResB</fullName>
    </submittedName>
</protein>
<feature type="transmembrane region" description="Helical" evidence="6">
    <location>
        <begin position="273"/>
        <end position="293"/>
    </location>
</feature>
<dbReference type="Pfam" id="PF05140">
    <property type="entry name" value="ResB"/>
    <property type="match status" value="1"/>
</dbReference>
<keyword evidence="4 6" id="KW-1133">Transmembrane helix</keyword>
<keyword evidence="9" id="KW-1185">Reference proteome</keyword>
<dbReference type="Proteomes" id="UP000194141">
    <property type="component" value="Unassembled WGS sequence"/>
</dbReference>
<keyword evidence="5 6" id="KW-0472">Membrane</keyword>
<accession>A0A1X4XU97</accession>
<evidence type="ECO:0000313" key="8">
    <source>
        <dbReference type="EMBL" id="OSS41104.1"/>
    </source>
</evidence>
<sequence>MINLIACTISLIPKTKGLFEVPIKAQKNFKFKNIEGKKEHLKLLLKAKKLFFYEKNSVILVHKYPIRKFAVYFIHLSILIIAVGALITSLFGFRGVLILKNNKPTNIVYLANSSMIHLPFYIESKSFSIKYYKKGSIPKEYKTTGFIVDNNKKIPFHIRVNHPFKYKGIWFYQSSYMPKKSQTFINISVNSNTIKLYLDKPQKIGNIVLYIKNLQYYNSKFVANLYVFTPKGFANGWLFEHQSVNVAGNNIHFSNAHESFVSIISASKDPGSYIILLGFILIGLSSFLILLPYKRKVYAILQK</sequence>
<name>A0A1X4XU97_9BACT</name>
<dbReference type="GO" id="GO:0017004">
    <property type="term" value="P:cytochrome complex assembly"/>
    <property type="evidence" value="ECO:0007669"/>
    <property type="project" value="UniProtKB-KW"/>
</dbReference>
<evidence type="ECO:0000256" key="5">
    <source>
        <dbReference type="ARBA" id="ARBA00023136"/>
    </source>
</evidence>
<evidence type="ECO:0000313" key="9">
    <source>
        <dbReference type="Proteomes" id="UP000194141"/>
    </source>
</evidence>
<evidence type="ECO:0000259" key="7">
    <source>
        <dbReference type="Pfam" id="PF05140"/>
    </source>
</evidence>
<gene>
    <name evidence="8" type="ORF">DESAMIL20_2042</name>
</gene>